<keyword evidence="2 7" id="KW-0813">Transport</keyword>
<dbReference type="Gene3D" id="1.10.3720.10">
    <property type="entry name" value="MetI-like"/>
    <property type="match status" value="1"/>
</dbReference>
<protein>
    <submittedName>
        <fullName evidence="9">ABC transporter permease subunit</fullName>
    </submittedName>
</protein>
<keyword evidence="6 7" id="KW-0472">Membrane</keyword>
<comment type="caution">
    <text evidence="9">The sequence shown here is derived from an EMBL/GenBank/DDBJ whole genome shotgun (WGS) entry which is preliminary data.</text>
</comment>
<keyword evidence="5 7" id="KW-1133">Transmembrane helix</keyword>
<evidence type="ECO:0000313" key="9">
    <source>
        <dbReference type="EMBL" id="MVT25048.1"/>
    </source>
</evidence>
<evidence type="ECO:0000256" key="4">
    <source>
        <dbReference type="ARBA" id="ARBA00022692"/>
    </source>
</evidence>
<feature type="transmembrane region" description="Helical" evidence="7">
    <location>
        <begin position="210"/>
        <end position="243"/>
    </location>
</feature>
<proteinExistence type="inferred from homology"/>
<dbReference type="PANTHER" id="PTHR30151:SF19">
    <property type="entry name" value="ABC TRANSPORTER PERMEASE"/>
    <property type="match status" value="1"/>
</dbReference>
<evidence type="ECO:0000256" key="7">
    <source>
        <dbReference type="RuleBase" id="RU363032"/>
    </source>
</evidence>
<name>A0A7K1UF08_9MICC</name>
<evidence type="ECO:0000256" key="2">
    <source>
        <dbReference type="ARBA" id="ARBA00022448"/>
    </source>
</evidence>
<evidence type="ECO:0000256" key="3">
    <source>
        <dbReference type="ARBA" id="ARBA00022475"/>
    </source>
</evidence>
<dbReference type="SUPFAM" id="SSF161098">
    <property type="entry name" value="MetI-like"/>
    <property type="match status" value="1"/>
</dbReference>
<feature type="transmembrane region" description="Helical" evidence="7">
    <location>
        <begin position="170"/>
        <end position="189"/>
    </location>
</feature>
<sequence>MTTPTETDQRVSADPRISPTQILQDLEAKAPEERTRGRRVAAEGRRTNPVVVNALRIGLVAIVIGGWELGARFGYINPFFWSSPSRIWESLTQQVASGSFYMDILYTMSSAVTGFVLGTLIGTALGLSFWWSKTYAETVEPYVVMFEALPKIALAPLVVLVFGVGIESKIALATALVLAIQALNAAAGAKTVDKDIIRMMNSLGASRMKIFRSVVVPSTLPWIISGLRVTIGLALAGAIVGEFIGSNRGLGYRIVYAGSTYDIAMVWLGVFVLALLSIVLYVGVGALERRLGNQLTGGK</sequence>
<dbReference type="PANTHER" id="PTHR30151">
    <property type="entry name" value="ALKANE SULFONATE ABC TRANSPORTER-RELATED, MEMBRANE SUBUNIT"/>
    <property type="match status" value="1"/>
</dbReference>
<feature type="transmembrane region" description="Helical" evidence="7">
    <location>
        <begin position="54"/>
        <end position="75"/>
    </location>
</feature>
<keyword evidence="3" id="KW-1003">Cell membrane</keyword>
<evidence type="ECO:0000313" key="10">
    <source>
        <dbReference type="Proteomes" id="UP000460157"/>
    </source>
</evidence>
<feature type="domain" description="ABC transmembrane type-1" evidence="8">
    <location>
        <begin position="100"/>
        <end position="284"/>
    </location>
</feature>
<keyword evidence="10" id="KW-1185">Reference proteome</keyword>
<evidence type="ECO:0000256" key="6">
    <source>
        <dbReference type="ARBA" id="ARBA00023136"/>
    </source>
</evidence>
<dbReference type="PROSITE" id="PS50928">
    <property type="entry name" value="ABC_TM1"/>
    <property type="match status" value="1"/>
</dbReference>
<feature type="transmembrane region" description="Helical" evidence="7">
    <location>
        <begin position="104"/>
        <end position="130"/>
    </location>
</feature>
<dbReference type="Pfam" id="PF00528">
    <property type="entry name" value="BPD_transp_1"/>
    <property type="match status" value="1"/>
</dbReference>
<keyword evidence="4 7" id="KW-0812">Transmembrane</keyword>
<dbReference type="EMBL" id="WRPM01000010">
    <property type="protein sequence ID" value="MVT25048.1"/>
    <property type="molecule type" value="Genomic_DNA"/>
</dbReference>
<evidence type="ECO:0000256" key="5">
    <source>
        <dbReference type="ARBA" id="ARBA00022989"/>
    </source>
</evidence>
<dbReference type="AlphaFoldDB" id="A0A7K1UF08"/>
<dbReference type="CDD" id="cd06261">
    <property type="entry name" value="TM_PBP2"/>
    <property type="match status" value="1"/>
</dbReference>
<feature type="transmembrane region" description="Helical" evidence="7">
    <location>
        <begin position="263"/>
        <end position="284"/>
    </location>
</feature>
<dbReference type="GO" id="GO:0055085">
    <property type="term" value="P:transmembrane transport"/>
    <property type="evidence" value="ECO:0007669"/>
    <property type="project" value="InterPro"/>
</dbReference>
<dbReference type="RefSeq" id="WP_157320718.1">
    <property type="nucleotide sequence ID" value="NZ_BMFX01000034.1"/>
</dbReference>
<dbReference type="GO" id="GO:0005886">
    <property type="term" value="C:plasma membrane"/>
    <property type="evidence" value="ECO:0007669"/>
    <property type="project" value="UniProtKB-SubCell"/>
</dbReference>
<comment type="subcellular location">
    <subcellularLocation>
        <location evidence="1 7">Cell membrane</location>
        <topology evidence="1 7">Multi-pass membrane protein</topology>
    </subcellularLocation>
</comment>
<dbReference type="OrthoDB" id="7274389at2"/>
<organism evidence="9 10">
    <name type="scientific">Nesterenkonia alkaliphila</name>
    <dbReference type="NCBI Taxonomy" id="1463631"/>
    <lineage>
        <taxon>Bacteria</taxon>
        <taxon>Bacillati</taxon>
        <taxon>Actinomycetota</taxon>
        <taxon>Actinomycetes</taxon>
        <taxon>Micrococcales</taxon>
        <taxon>Micrococcaceae</taxon>
        <taxon>Nesterenkonia</taxon>
    </lineage>
</organism>
<dbReference type="InterPro" id="IPR035906">
    <property type="entry name" value="MetI-like_sf"/>
</dbReference>
<comment type="similarity">
    <text evidence="7">Belongs to the binding-protein-dependent transport system permease family.</text>
</comment>
<gene>
    <name evidence="9" type="ORF">GNZ21_01480</name>
</gene>
<evidence type="ECO:0000259" key="8">
    <source>
        <dbReference type="PROSITE" id="PS50928"/>
    </source>
</evidence>
<dbReference type="Proteomes" id="UP000460157">
    <property type="component" value="Unassembled WGS sequence"/>
</dbReference>
<evidence type="ECO:0000256" key="1">
    <source>
        <dbReference type="ARBA" id="ARBA00004651"/>
    </source>
</evidence>
<dbReference type="InterPro" id="IPR000515">
    <property type="entry name" value="MetI-like"/>
</dbReference>
<feature type="transmembrane region" description="Helical" evidence="7">
    <location>
        <begin position="142"/>
        <end position="164"/>
    </location>
</feature>
<accession>A0A7K1UF08</accession>
<reference evidence="9 10" key="1">
    <citation type="submission" date="2019-12" db="EMBL/GenBank/DDBJ databases">
        <title>Nesterenkonia muleiensis sp. nov., a novel actinobacterium isolated from sap of Populus euphratica.</title>
        <authorList>
            <person name="Wang R."/>
        </authorList>
    </citation>
    <scope>NUCLEOTIDE SEQUENCE [LARGE SCALE GENOMIC DNA]</scope>
    <source>
        <strain evidence="9 10">F10</strain>
    </source>
</reference>